<dbReference type="GO" id="GO:0016853">
    <property type="term" value="F:isomerase activity"/>
    <property type="evidence" value="ECO:0007669"/>
    <property type="project" value="UniProtKB-KW"/>
</dbReference>
<organism evidence="6 7">
    <name type="scientific">Albimonas pacifica</name>
    <dbReference type="NCBI Taxonomy" id="1114924"/>
    <lineage>
        <taxon>Bacteria</taxon>
        <taxon>Pseudomonadati</taxon>
        <taxon>Pseudomonadota</taxon>
        <taxon>Alphaproteobacteria</taxon>
        <taxon>Rhodobacterales</taxon>
        <taxon>Paracoccaceae</taxon>
        <taxon>Albimonas</taxon>
    </lineage>
</organism>
<accession>A0A1I3GEZ9</accession>
<protein>
    <submittedName>
        <fullName evidence="6">Enoyl-CoA hydratase/carnithine racemase</fullName>
    </submittedName>
</protein>
<evidence type="ECO:0000256" key="2">
    <source>
        <dbReference type="ARBA" id="ARBA00005254"/>
    </source>
</evidence>
<dbReference type="InterPro" id="IPR014748">
    <property type="entry name" value="Enoyl-CoA_hydra_C"/>
</dbReference>
<evidence type="ECO:0000256" key="1">
    <source>
        <dbReference type="ARBA" id="ARBA00005005"/>
    </source>
</evidence>
<keyword evidence="3" id="KW-0276">Fatty acid metabolism</keyword>
<comment type="pathway">
    <text evidence="1">Lipid metabolism; fatty acid beta-oxidation.</text>
</comment>
<keyword evidence="4" id="KW-0443">Lipid metabolism</keyword>
<dbReference type="RefSeq" id="WP_092859971.1">
    <property type="nucleotide sequence ID" value="NZ_FOQH01000005.1"/>
</dbReference>
<evidence type="ECO:0000256" key="4">
    <source>
        <dbReference type="ARBA" id="ARBA00023098"/>
    </source>
</evidence>
<gene>
    <name evidence="6" type="ORF">SAMN05216258_105127</name>
</gene>
<sequence>MTDRLVIVTQPEDGVVEAVLNRPDKLNAITPELMRAIADAQAEIAAMEGVSCVVLRGEGRAFCAGLDKSGFERMKSTGAGSLGMDIMDRTHGPANVAQNACWGWRMLNVPVVCALQGFALGGGFQICLGADIRIAAPGTRFSIMEMKWGLVPDMGGMAAMRHLARGDVIRKLTYTAEVFEADAAFDYGFVTEIAEDPLARARELAREIAGKSPSALRSAKELLNIADEEGGALEPLLAESRLQKALIGKPHQLEAIAAGMEGRPAKFA</sequence>
<keyword evidence="5" id="KW-0413">Isomerase</keyword>
<keyword evidence="7" id="KW-1185">Reference proteome</keyword>
<dbReference type="NCBIfam" id="NF005699">
    <property type="entry name" value="PRK07509.1"/>
    <property type="match status" value="1"/>
</dbReference>
<dbReference type="STRING" id="1114924.SAMN05216258_105127"/>
<dbReference type="Pfam" id="PF00378">
    <property type="entry name" value="ECH_1"/>
    <property type="match status" value="1"/>
</dbReference>
<dbReference type="SUPFAM" id="SSF52096">
    <property type="entry name" value="ClpP/crotonase"/>
    <property type="match status" value="1"/>
</dbReference>
<dbReference type="PANTHER" id="PTHR43149">
    <property type="entry name" value="ENOYL-COA HYDRATASE"/>
    <property type="match status" value="1"/>
</dbReference>
<dbReference type="OrthoDB" id="9781757at2"/>
<reference evidence="6 7" key="1">
    <citation type="submission" date="2016-10" db="EMBL/GenBank/DDBJ databases">
        <authorList>
            <person name="de Groot N.N."/>
        </authorList>
    </citation>
    <scope>NUCLEOTIDE SEQUENCE [LARGE SCALE GENOMIC DNA]</scope>
    <source>
        <strain evidence="6 7">CGMCC 1.11030</strain>
    </source>
</reference>
<dbReference type="UniPathway" id="UPA00659"/>
<dbReference type="Proteomes" id="UP000199377">
    <property type="component" value="Unassembled WGS sequence"/>
</dbReference>
<dbReference type="GO" id="GO:0006635">
    <property type="term" value="P:fatty acid beta-oxidation"/>
    <property type="evidence" value="ECO:0007669"/>
    <property type="project" value="UniProtKB-UniPathway"/>
</dbReference>
<evidence type="ECO:0000313" key="6">
    <source>
        <dbReference type="EMBL" id="SFI21997.1"/>
    </source>
</evidence>
<dbReference type="InterPro" id="IPR045002">
    <property type="entry name" value="Ech1-like"/>
</dbReference>
<dbReference type="Gene3D" id="1.10.12.10">
    <property type="entry name" value="Lyase 2-enoyl-coa Hydratase, Chain A, domain 2"/>
    <property type="match status" value="1"/>
</dbReference>
<evidence type="ECO:0000256" key="5">
    <source>
        <dbReference type="ARBA" id="ARBA00023235"/>
    </source>
</evidence>
<dbReference type="InterPro" id="IPR001753">
    <property type="entry name" value="Enoyl-CoA_hydra/iso"/>
</dbReference>
<evidence type="ECO:0000313" key="7">
    <source>
        <dbReference type="Proteomes" id="UP000199377"/>
    </source>
</evidence>
<dbReference type="EMBL" id="FOQH01000005">
    <property type="protein sequence ID" value="SFI21997.1"/>
    <property type="molecule type" value="Genomic_DNA"/>
</dbReference>
<name>A0A1I3GEZ9_9RHOB</name>
<dbReference type="InterPro" id="IPR029045">
    <property type="entry name" value="ClpP/crotonase-like_dom_sf"/>
</dbReference>
<dbReference type="AlphaFoldDB" id="A0A1I3GEZ9"/>
<evidence type="ECO:0000256" key="3">
    <source>
        <dbReference type="ARBA" id="ARBA00022832"/>
    </source>
</evidence>
<dbReference type="CDD" id="cd06558">
    <property type="entry name" value="crotonase-like"/>
    <property type="match status" value="1"/>
</dbReference>
<comment type="similarity">
    <text evidence="2">Belongs to the enoyl-CoA hydratase/isomerase family.</text>
</comment>
<proteinExistence type="inferred from homology"/>
<dbReference type="Gene3D" id="3.90.226.10">
    <property type="entry name" value="2-enoyl-CoA Hydratase, Chain A, domain 1"/>
    <property type="match status" value="1"/>
</dbReference>
<dbReference type="PANTHER" id="PTHR43149:SF1">
    <property type="entry name" value="DELTA(3,5)-DELTA(2,4)-DIENOYL-COA ISOMERASE, MITOCHONDRIAL"/>
    <property type="match status" value="1"/>
</dbReference>